<dbReference type="AlphaFoldDB" id="A0A5N5QA28"/>
<organism evidence="5 6">
    <name type="scientific">Ceratobasidium theobromae</name>
    <dbReference type="NCBI Taxonomy" id="1582974"/>
    <lineage>
        <taxon>Eukaryota</taxon>
        <taxon>Fungi</taxon>
        <taxon>Dikarya</taxon>
        <taxon>Basidiomycota</taxon>
        <taxon>Agaricomycotina</taxon>
        <taxon>Agaricomycetes</taxon>
        <taxon>Cantharellales</taxon>
        <taxon>Ceratobasidiaceae</taxon>
        <taxon>Ceratobasidium</taxon>
    </lineage>
</organism>
<dbReference type="OrthoDB" id="408631at2759"/>
<gene>
    <name evidence="5" type="ORF">CTheo_8046</name>
</gene>
<sequence length="552" mass="59303">MPSTLWSSVTLALAAVSSARATSPIVKGSNVSWLGVRNSTANYDYFFNVPFGQAPVGSLRFKPPVEWSPDTPGVTVNATAYGNSCEEGIDRGLSQISEDCLNLNIWRPSGITEKVPVLVWIYGGGFYFGAAVGYPGDQIVVSSMRLGKPVIYVAFNYRTGLFGFPPGQDAAAAGALNLGLKDQRLALEWIQKNIGYFGGDPTKVTLFGESAGAISTGYQSLYNGGDIGGVFHGMILESGSPSSVNVAPANDPVLESAYAFVVNATGCSNSTQKFECVRNAPANVLRQANRDVILPPAEWMGVDQGPVVLGPVLAPGDVFLPELPSQSLRAGRFAKVPFINGDELDEGTVFTNETTPETDELVIEWLTKQIPGLYFGINNVTAVKELLKFYPADPAAGSPYNTGNDTFGLAAQFKRLNSIVGDLIFHAARRDHLRIATQFGVDAWSYHHTEAVPGADAKYGVYHGAELVFVFQVVDPSVPQGLLDLGEAVIDYWLTFAYTLNPNPTSGTARPYWPKYGTNQTSLGLASNITIESDTFRSEGIDFIINSPSLYN</sequence>
<keyword evidence="6" id="KW-1185">Reference proteome</keyword>
<dbReference type="InterPro" id="IPR050309">
    <property type="entry name" value="Type-B_Carboxylest/Lipase"/>
</dbReference>
<name>A0A5N5QA28_9AGAM</name>
<feature type="signal peptide" evidence="3">
    <location>
        <begin position="1"/>
        <end position="21"/>
    </location>
</feature>
<dbReference type="EMBL" id="SSOP01000433">
    <property type="protein sequence ID" value="KAB5588514.1"/>
    <property type="molecule type" value="Genomic_DNA"/>
</dbReference>
<dbReference type="InterPro" id="IPR029058">
    <property type="entry name" value="AB_hydrolase_fold"/>
</dbReference>
<dbReference type="GO" id="GO:0016787">
    <property type="term" value="F:hydrolase activity"/>
    <property type="evidence" value="ECO:0007669"/>
    <property type="project" value="UniProtKB-KW"/>
</dbReference>
<comment type="similarity">
    <text evidence="1 3">Belongs to the type-B carboxylesterase/lipase family.</text>
</comment>
<dbReference type="InterPro" id="IPR002018">
    <property type="entry name" value="CarbesteraseB"/>
</dbReference>
<feature type="chain" id="PRO_5024468524" description="Carboxylic ester hydrolase" evidence="3">
    <location>
        <begin position="22"/>
        <end position="552"/>
    </location>
</feature>
<dbReference type="PROSITE" id="PS00122">
    <property type="entry name" value="CARBOXYLESTERASE_B_1"/>
    <property type="match status" value="1"/>
</dbReference>
<evidence type="ECO:0000313" key="5">
    <source>
        <dbReference type="EMBL" id="KAB5588514.1"/>
    </source>
</evidence>
<dbReference type="SUPFAM" id="SSF53474">
    <property type="entry name" value="alpha/beta-Hydrolases"/>
    <property type="match status" value="1"/>
</dbReference>
<protein>
    <recommendedName>
        <fullName evidence="3">Carboxylic ester hydrolase</fullName>
        <ecNumber evidence="3">3.1.1.-</ecNumber>
    </recommendedName>
</protein>
<accession>A0A5N5QA28</accession>
<dbReference type="Pfam" id="PF00135">
    <property type="entry name" value="COesterase"/>
    <property type="match status" value="1"/>
</dbReference>
<evidence type="ECO:0000256" key="1">
    <source>
        <dbReference type="ARBA" id="ARBA00005964"/>
    </source>
</evidence>
<dbReference type="EC" id="3.1.1.-" evidence="3"/>
<reference evidence="5 6" key="1">
    <citation type="journal article" date="2019" name="Fungal Biol. Biotechnol.">
        <title>Draft genome sequence of fastidious pathogen Ceratobasidium theobromae, which causes vascular-streak dieback in Theobroma cacao.</title>
        <authorList>
            <person name="Ali S.S."/>
            <person name="Asman A."/>
            <person name="Shao J."/>
            <person name="Firmansyah A.P."/>
            <person name="Susilo A.W."/>
            <person name="Rosmana A."/>
            <person name="McMahon P."/>
            <person name="Junaid M."/>
            <person name="Guest D."/>
            <person name="Kheng T.Y."/>
            <person name="Meinhardt L.W."/>
            <person name="Bailey B.A."/>
        </authorList>
    </citation>
    <scope>NUCLEOTIDE SEQUENCE [LARGE SCALE GENOMIC DNA]</scope>
    <source>
        <strain evidence="5 6">CT2</strain>
    </source>
</reference>
<evidence type="ECO:0000256" key="3">
    <source>
        <dbReference type="RuleBase" id="RU361235"/>
    </source>
</evidence>
<proteinExistence type="inferred from homology"/>
<evidence type="ECO:0000256" key="2">
    <source>
        <dbReference type="ARBA" id="ARBA00022801"/>
    </source>
</evidence>
<evidence type="ECO:0000313" key="6">
    <source>
        <dbReference type="Proteomes" id="UP000383932"/>
    </source>
</evidence>
<evidence type="ECO:0000259" key="4">
    <source>
        <dbReference type="Pfam" id="PF00135"/>
    </source>
</evidence>
<feature type="domain" description="Carboxylesterase type B" evidence="4">
    <location>
        <begin position="37"/>
        <end position="522"/>
    </location>
</feature>
<dbReference type="Proteomes" id="UP000383932">
    <property type="component" value="Unassembled WGS sequence"/>
</dbReference>
<comment type="caution">
    <text evidence="5">The sequence shown here is derived from an EMBL/GenBank/DDBJ whole genome shotgun (WGS) entry which is preliminary data.</text>
</comment>
<keyword evidence="3" id="KW-0732">Signal</keyword>
<keyword evidence="2 3" id="KW-0378">Hydrolase</keyword>
<dbReference type="InterPro" id="IPR019826">
    <property type="entry name" value="Carboxylesterase_B_AS"/>
</dbReference>
<dbReference type="Gene3D" id="3.40.50.1820">
    <property type="entry name" value="alpha/beta hydrolase"/>
    <property type="match status" value="1"/>
</dbReference>
<dbReference type="PANTHER" id="PTHR11559">
    <property type="entry name" value="CARBOXYLESTERASE"/>
    <property type="match status" value="1"/>
</dbReference>